<proteinExistence type="inferred from homology"/>
<dbReference type="GO" id="GO:0016491">
    <property type="term" value="F:oxidoreductase activity"/>
    <property type="evidence" value="ECO:0007669"/>
    <property type="project" value="UniProtKB-KW"/>
</dbReference>
<dbReference type="PROSITE" id="PS00490">
    <property type="entry name" value="MOLYBDOPTERIN_PROK_2"/>
    <property type="match status" value="1"/>
</dbReference>
<sequence length="758" mass="84427">MSIHRRNFLKCVGVGSVALSMPGLLGAFNGELKGSKNFVKSICEMCSTRCPIEARLENEKRIFIQGNIYSKSTQGSICARGGAGVNQLFDPKRLVKPLMRVGKRGEGKYKEISWDEAYEFIALKLNGIKQNYGAQSVAFAAKGGPETTFLNQFAYAYGSPNIFDHGSTCPSAYATALTSVYGTSSLSRDFADTKFMLNFGHNVYEGIVISYARGITKALSKGAKLVSFDPRFSILSSKASEWHPIRPGGDTAFMLGFVHTLIFNNLYDKKFVEKYTVGFDKLKESIKDYTPETMAQYCDISAEKIISLAKEAASFAPHCIIDYGHRATFTTEEIELRRAIAIANALLGNIECKGGMYFPKGAKLYNKIAGEEVAPEFKSSILPSIESPKIARIDGIDIKEGEFSKISKKRGIYSKVFDAILSEKPYPIKGLFITRSNPVMTNNESQKVVEALEKLELFVCVDVYLSDTAQYADIILPESTYLERDEQFLSNNGKNPGYQVRQKVIEPIGDTKASSLIYKELAEKMGLGKFFPYKDIEDFRMKQAFNYPKEIYELKSKGVLSYGIPLLARDKDSIAKFVEKYPNSKQFLDEDGEFGELLKCKTKSGKIELFDEVFENACKRGGLSFNDPKLKTEDEKFYFIQGKVAVHTNGHTANVPWLNQLMDNNAVWINQKVADELGLKKGDSIKIKSKIGEQIAQVLPTIGIREDTIFAYFGFGHTSKHQEISYNKGMSASHLLANTFSPIAGNNVHTIGVNIEKI</sequence>
<dbReference type="Gene3D" id="2.20.25.90">
    <property type="entry name" value="ADC-like domains"/>
    <property type="match status" value="1"/>
</dbReference>
<evidence type="ECO:0000259" key="10">
    <source>
        <dbReference type="PROSITE" id="PS51669"/>
    </source>
</evidence>
<evidence type="ECO:0000256" key="1">
    <source>
        <dbReference type="ARBA" id="ARBA00001942"/>
    </source>
</evidence>
<feature type="domain" description="4Fe-4S Mo/W bis-MGD-type" evidence="10">
    <location>
        <begin position="36"/>
        <end position="92"/>
    </location>
</feature>
<dbReference type="Pfam" id="PF00384">
    <property type="entry name" value="Molybdopterin"/>
    <property type="match status" value="1"/>
</dbReference>
<dbReference type="SMART" id="SM00926">
    <property type="entry name" value="Molybdop_Fe4S4"/>
    <property type="match status" value="1"/>
</dbReference>
<dbReference type="NCBIfam" id="NF012032">
    <property type="entry name" value="PRK15488.1"/>
    <property type="match status" value="1"/>
</dbReference>
<evidence type="ECO:0000256" key="3">
    <source>
        <dbReference type="ARBA" id="ARBA00022485"/>
    </source>
</evidence>
<dbReference type="InterPro" id="IPR006656">
    <property type="entry name" value="Mopterin_OxRdtase"/>
</dbReference>
<evidence type="ECO:0000313" key="11">
    <source>
        <dbReference type="EMBL" id="TNB57260.1"/>
    </source>
</evidence>
<dbReference type="PROSITE" id="PS51669">
    <property type="entry name" value="4FE4S_MOW_BIS_MGD"/>
    <property type="match status" value="1"/>
</dbReference>
<dbReference type="Proteomes" id="UP000306813">
    <property type="component" value="Unassembled WGS sequence"/>
</dbReference>
<comment type="caution">
    <text evidence="11">The sequence shown here is derived from an EMBL/GenBank/DDBJ whole genome shotgun (WGS) entry which is preliminary data.</text>
</comment>
<dbReference type="GO" id="GO:0046872">
    <property type="term" value="F:metal ion binding"/>
    <property type="evidence" value="ECO:0007669"/>
    <property type="project" value="UniProtKB-KW"/>
</dbReference>
<evidence type="ECO:0000256" key="4">
    <source>
        <dbReference type="ARBA" id="ARBA00022505"/>
    </source>
</evidence>
<organism evidence="11 12">
    <name type="scientific">Campylobacter helveticus</name>
    <dbReference type="NCBI Taxonomy" id="28898"/>
    <lineage>
        <taxon>Bacteria</taxon>
        <taxon>Pseudomonadati</taxon>
        <taxon>Campylobacterota</taxon>
        <taxon>Epsilonproteobacteria</taxon>
        <taxon>Campylobacterales</taxon>
        <taxon>Campylobacteraceae</taxon>
        <taxon>Campylobacter</taxon>
    </lineage>
</organism>
<evidence type="ECO:0000256" key="6">
    <source>
        <dbReference type="ARBA" id="ARBA00022729"/>
    </source>
</evidence>
<dbReference type="EMBL" id="VDBS01000044">
    <property type="protein sequence ID" value="TNB57260.1"/>
    <property type="molecule type" value="Genomic_DNA"/>
</dbReference>
<name>A0AAX2UK07_9BACT</name>
<dbReference type="InterPro" id="IPR006655">
    <property type="entry name" value="Mopterin_OxRdtase_prok_CS"/>
</dbReference>
<evidence type="ECO:0000313" key="12">
    <source>
        <dbReference type="Proteomes" id="UP000306813"/>
    </source>
</evidence>
<protein>
    <submittedName>
        <fullName evidence="11">Thiosulfate reductase PhsA</fullName>
    </submittedName>
</protein>
<keyword evidence="8" id="KW-0408">Iron</keyword>
<accession>A0AAX2UK07</accession>
<dbReference type="AlphaFoldDB" id="A0AAX2UK07"/>
<comment type="similarity">
    <text evidence="2">Belongs to the prokaryotic molybdopterin-containing oxidoreductase family.</text>
</comment>
<dbReference type="PANTHER" id="PTHR43742:SF9">
    <property type="entry name" value="TETRATHIONATE REDUCTASE SUBUNIT A"/>
    <property type="match status" value="1"/>
</dbReference>
<dbReference type="CDD" id="cd02778">
    <property type="entry name" value="MopB_CT_Thiosulfate-R-like"/>
    <property type="match status" value="1"/>
</dbReference>
<dbReference type="InterPro" id="IPR050612">
    <property type="entry name" value="Prok_Mopterin_Oxidored"/>
</dbReference>
<dbReference type="Gene3D" id="3.40.228.10">
    <property type="entry name" value="Dimethylsulfoxide Reductase, domain 2"/>
    <property type="match status" value="1"/>
</dbReference>
<dbReference type="InterPro" id="IPR006657">
    <property type="entry name" value="MoPterin_dinucl-bd_dom"/>
</dbReference>
<keyword evidence="9" id="KW-0411">Iron-sulfur</keyword>
<evidence type="ECO:0000256" key="9">
    <source>
        <dbReference type="ARBA" id="ARBA00023014"/>
    </source>
</evidence>
<evidence type="ECO:0000256" key="8">
    <source>
        <dbReference type="ARBA" id="ARBA00023004"/>
    </source>
</evidence>
<dbReference type="GeneID" id="52036100"/>
<dbReference type="GO" id="GO:0043546">
    <property type="term" value="F:molybdopterin cofactor binding"/>
    <property type="evidence" value="ECO:0007669"/>
    <property type="project" value="InterPro"/>
</dbReference>
<dbReference type="Pfam" id="PF04879">
    <property type="entry name" value="Molybdop_Fe4S4"/>
    <property type="match status" value="1"/>
</dbReference>
<dbReference type="Pfam" id="PF01568">
    <property type="entry name" value="Molydop_binding"/>
    <property type="match status" value="1"/>
</dbReference>
<evidence type="ECO:0000256" key="2">
    <source>
        <dbReference type="ARBA" id="ARBA00010312"/>
    </source>
</evidence>
<keyword evidence="5" id="KW-0479">Metal-binding</keyword>
<dbReference type="PANTHER" id="PTHR43742">
    <property type="entry name" value="TRIMETHYLAMINE-N-OXIDE REDUCTASE"/>
    <property type="match status" value="1"/>
</dbReference>
<dbReference type="CDD" id="cd02755">
    <property type="entry name" value="MopB_Thiosulfate-R-like"/>
    <property type="match status" value="1"/>
</dbReference>
<dbReference type="Gene3D" id="2.40.40.20">
    <property type="match status" value="1"/>
</dbReference>
<keyword evidence="4" id="KW-0500">Molybdenum</keyword>
<keyword evidence="3" id="KW-0004">4Fe-4S</keyword>
<dbReference type="SUPFAM" id="SSF50692">
    <property type="entry name" value="ADC-like"/>
    <property type="match status" value="1"/>
</dbReference>
<dbReference type="GO" id="GO:0051539">
    <property type="term" value="F:4 iron, 4 sulfur cluster binding"/>
    <property type="evidence" value="ECO:0007669"/>
    <property type="project" value="UniProtKB-KW"/>
</dbReference>
<comment type="cofactor">
    <cofactor evidence="1">
        <name>Mo-bis(molybdopterin guanine dinucleotide)</name>
        <dbReference type="ChEBI" id="CHEBI:60539"/>
    </cofactor>
</comment>
<dbReference type="InterPro" id="IPR009010">
    <property type="entry name" value="Asp_de-COase-like_dom_sf"/>
</dbReference>
<keyword evidence="6" id="KW-0732">Signal</keyword>
<dbReference type="InterPro" id="IPR006963">
    <property type="entry name" value="Mopterin_OxRdtase_4Fe-4S_dom"/>
</dbReference>
<reference evidence="11 12" key="1">
    <citation type="submission" date="2019-05" db="EMBL/GenBank/DDBJ databases">
        <title>Draft genomes of eight strains of Campylobacter helveticus isolated from cats and a dog in New Zealand.</title>
        <authorList>
            <person name="Bojanic K."/>
            <person name="Midwinter A.C."/>
            <person name="Biggs P.J."/>
            <person name="Acke E."/>
            <person name="Cornelius A.J."/>
            <person name="Marshall J.C."/>
        </authorList>
    </citation>
    <scope>NUCLEOTIDE SEQUENCE [LARGE SCALE GENOMIC DNA]</scope>
    <source>
        <strain evidence="11 12">ACP123b</strain>
    </source>
</reference>
<dbReference type="Gene3D" id="3.40.50.740">
    <property type="match status" value="1"/>
</dbReference>
<dbReference type="KEGG" id="chv:CHELV3228_0175"/>
<gene>
    <name evidence="11" type="primary">phsA</name>
    <name evidence="11" type="ORF">FDW42_05735</name>
</gene>
<dbReference type="SUPFAM" id="SSF53706">
    <property type="entry name" value="Formate dehydrogenase/DMSO reductase, domains 1-3"/>
    <property type="match status" value="1"/>
</dbReference>
<evidence type="ECO:0000256" key="5">
    <source>
        <dbReference type="ARBA" id="ARBA00022723"/>
    </source>
</evidence>
<dbReference type="RefSeq" id="WP_082199113.1">
    <property type="nucleotide sequence ID" value="NZ_CP020478.1"/>
</dbReference>
<evidence type="ECO:0000256" key="7">
    <source>
        <dbReference type="ARBA" id="ARBA00023002"/>
    </source>
</evidence>
<keyword evidence="7" id="KW-0560">Oxidoreductase</keyword>